<evidence type="ECO:0000313" key="2">
    <source>
        <dbReference type="Proteomes" id="UP001372338"/>
    </source>
</evidence>
<dbReference type="AlphaFoldDB" id="A0AAN9F2L4"/>
<gene>
    <name evidence="1" type="ORF">RIF29_21196</name>
</gene>
<organism evidence="1 2">
    <name type="scientific">Crotalaria pallida</name>
    <name type="common">Smooth rattlebox</name>
    <name type="synonym">Crotalaria striata</name>
    <dbReference type="NCBI Taxonomy" id="3830"/>
    <lineage>
        <taxon>Eukaryota</taxon>
        <taxon>Viridiplantae</taxon>
        <taxon>Streptophyta</taxon>
        <taxon>Embryophyta</taxon>
        <taxon>Tracheophyta</taxon>
        <taxon>Spermatophyta</taxon>
        <taxon>Magnoliopsida</taxon>
        <taxon>eudicotyledons</taxon>
        <taxon>Gunneridae</taxon>
        <taxon>Pentapetalae</taxon>
        <taxon>rosids</taxon>
        <taxon>fabids</taxon>
        <taxon>Fabales</taxon>
        <taxon>Fabaceae</taxon>
        <taxon>Papilionoideae</taxon>
        <taxon>50 kb inversion clade</taxon>
        <taxon>genistoids sensu lato</taxon>
        <taxon>core genistoids</taxon>
        <taxon>Crotalarieae</taxon>
        <taxon>Crotalaria</taxon>
    </lineage>
</organism>
<accession>A0AAN9F2L4</accession>
<comment type="caution">
    <text evidence="1">The sequence shown here is derived from an EMBL/GenBank/DDBJ whole genome shotgun (WGS) entry which is preliminary data.</text>
</comment>
<dbReference type="Proteomes" id="UP001372338">
    <property type="component" value="Unassembled WGS sequence"/>
</dbReference>
<dbReference type="EMBL" id="JAYWIO010000004">
    <property type="protein sequence ID" value="KAK7268497.1"/>
    <property type="molecule type" value="Genomic_DNA"/>
</dbReference>
<name>A0AAN9F2L4_CROPI</name>
<keyword evidence="2" id="KW-1185">Reference proteome</keyword>
<sequence length="84" mass="9461">MTKRRMKNEEFCNYLLLKGSSICLHGSCMWKWNATTFYHIFIISLSGKAKNQFALSSSSSSSSSSPSPLFLFHLLLLKQQPPSA</sequence>
<reference evidence="1 2" key="1">
    <citation type="submission" date="2024-01" db="EMBL/GenBank/DDBJ databases">
        <title>The genomes of 5 underutilized Papilionoideae crops provide insights into root nodulation and disease resistanc.</title>
        <authorList>
            <person name="Yuan L."/>
        </authorList>
    </citation>
    <scope>NUCLEOTIDE SEQUENCE [LARGE SCALE GENOMIC DNA]</scope>
    <source>
        <strain evidence="1">ZHUSHIDOU_FW_LH</strain>
        <tissue evidence="1">Leaf</tissue>
    </source>
</reference>
<proteinExistence type="predicted"/>
<evidence type="ECO:0000313" key="1">
    <source>
        <dbReference type="EMBL" id="KAK7268497.1"/>
    </source>
</evidence>
<protein>
    <submittedName>
        <fullName evidence="1">Uncharacterized protein</fullName>
    </submittedName>
</protein>